<name>A0A5J4RGE3_9ZZZZ</name>
<evidence type="ECO:0000313" key="3">
    <source>
        <dbReference type="EMBL" id="KAA6332668.1"/>
    </source>
</evidence>
<protein>
    <recommendedName>
        <fullName evidence="4">Reverse transcriptase domain-containing protein</fullName>
    </recommendedName>
</protein>
<dbReference type="SUPFAM" id="SSF109604">
    <property type="entry name" value="HD-domain/PDEase-like"/>
    <property type="match status" value="1"/>
</dbReference>
<gene>
    <name evidence="3" type="ORF">EZS27_018850</name>
</gene>
<dbReference type="EMBL" id="SNRY01001211">
    <property type="protein sequence ID" value="KAA6332668.1"/>
    <property type="molecule type" value="Genomic_DNA"/>
</dbReference>
<dbReference type="Pfam" id="PF00078">
    <property type="entry name" value="RVT_1"/>
    <property type="match status" value="1"/>
</dbReference>
<dbReference type="InterPro" id="IPR000477">
    <property type="entry name" value="RT_dom"/>
</dbReference>
<evidence type="ECO:0008006" key="4">
    <source>
        <dbReference type="Google" id="ProtNLM"/>
    </source>
</evidence>
<reference evidence="3" key="1">
    <citation type="submission" date="2019-03" db="EMBL/GenBank/DDBJ databases">
        <title>Single cell metagenomics reveals metabolic interactions within the superorganism composed of flagellate Streblomastix strix and complex community of Bacteroidetes bacteria on its surface.</title>
        <authorList>
            <person name="Treitli S.C."/>
            <person name="Kolisko M."/>
            <person name="Husnik F."/>
            <person name="Keeling P."/>
            <person name="Hampl V."/>
        </authorList>
    </citation>
    <scope>NUCLEOTIDE SEQUENCE</scope>
    <source>
        <strain evidence="3">STM</strain>
    </source>
</reference>
<dbReference type="InterPro" id="IPR056471">
    <property type="entry name" value="HD-CE"/>
</dbReference>
<feature type="domain" description="HD-CE" evidence="2">
    <location>
        <begin position="761"/>
        <end position="978"/>
    </location>
</feature>
<organism evidence="3">
    <name type="scientific">termite gut metagenome</name>
    <dbReference type="NCBI Taxonomy" id="433724"/>
    <lineage>
        <taxon>unclassified sequences</taxon>
        <taxon>metagenomes</taxon>
        <taxon>organismal metagenomes</taxon>
    </lineage>
</organism>
<feature type="domain" description="Reverse transcriptase" evidence="1">
    <location>
        <begin position="168"/>
        <end position="334"/>
    </location>
</feature>
<sequence length="1117" mass="133020">MKDIKETKLYKDITSKENIFTAIYSIESYVFERYLLDNEDIVRLNALKDKYDEKNINSVIKECEEKLEKILCEKDNLFEASVYFKFKKIDEEEQNAVKTRPIHVTDLISQICIVCMLNLLMFEDSHEKGRQLSEISNLLPSYFYGNIPSTNLDNLFIPWIKKYKEYTQNVIESFHNYRENKKYKYEVTLDLQNFFPSINPNIIYKLIKNSFEHLYPESELQCLEQVLIKLLYFDLKIEPQDYEEYYGKVVKRESYEKFIKNAKFYTLGIPQGLPQSYFFGNLCMIQVDSYIKKEIEGEAFYYVDDSTIFSNTDFSDSDKFKKCTKNINSYLADYCVKNEGTPYEPCKEFNSYLNYRICIHENGKSTYDDITKKDDEWGGIYFIAKQASAISHDLFSSIDDSDDYTLKEKVKALLLEIENEILRLKNSQDTKTNYPNRLKLLIRYKKLYSFRLRILELHEISGNELYQQTANNNNNEEPLKDYKTRYAKLLESKNPKETSECKNLVEEDIFWTESLLMIRNLKNEKIKQNEIIKQLNTFEDNLYNKKIHALYYHKITDLLRHELLLTNDRYCSLSGKMKSYFSDYRSINTDYIIKELYGYIEKYVVNNTQITSSQKVIEQVNEILDIKSDCRNYYNYFVFKYSNSYQRKFYNALFSHLLSVPISDEDNIIKINGQSIKYFELRILVYLRNNGFNSASFREKVYNIIDAIHKDGYQKIDFSLLDVLPIFKKHVATPEDIDRLILLHRYVNSLWKNGSKFLYFYTLHNEEHSVELIKITTKLTRAINFLTLKQSDYFILFAACYLHDISMVIYPDIYQFIPDKNKSEQIYTDFKDNLKKIGNYQDVKFRDEIKKFIVGNYQDVNDFFETKIRENHAKYSANFITNKNKEIDRILINPEKQYIADVSEAHGFNTYDVYGLRSKAKTDTINLKYLMILLRLADLMDMGKDRISINILKQNIKYIPQESKFHLISHLVTDKCEIKSKFYHNDEVGKMYCTKHSVVEEFIVELTLNMKRLQNIKEGERCTKMNCTLDKDKRSLLIDIYEDNPAKTYKNCSNCYFLCKWIKVKNDYLFNELYDLQRYLNRNASNLFKSKMKVILKYENLNSIPAEYVDIVRTRIS</sequence>
<evidence type="ECO:0000259" key="1">
    <source>
        <dbReference type="Pfam" id="PF00078"/>
    </source>
</evidence>
<dbReference type="AlphaFoldDB" id="A0A5J4RGE3"/>
<proteinExistence type="predicted"/>
<evidence type="ECO:0000259" key="2">
    <source>
        <dbReference type="Pfam" id="PF24391"/>
    </source>
</evidence>
<dbReference type="InterPro" id="IPR043502">
    <property type="entry name" value="DNA/RNA_pol_sf"/>
</dbReference>
<dbReference type="Pfam" id="PF24391">
    <property type="entry name" value="HD-CE"/>
    <property type="match status" value="1"/>
</dbReference>
<accession>A0A5J4RGE3</accession>
<dbReference type="SUPFAM" id="SSF56672">
    <property type="entry name" value="DNA/RNA polymerases"/>
    <property type="match status" value="1"/>
</dbReference>
<comment type="caution">
    <text evidence="3">The sequence shown here is derived from an EMBL/GenBank/DDBJ whole genome shotgun (WGS) entry which is preliminary data.</text>
</comment>